<dbReference type="InterPro" id="IPR015424">
    <property type="entry name" value="PyrdxlP-dep_Trfase"/>
</dbReference>
<organism evidence="3 4">
    <name type="scientific">Neomoorella thermoacetica</name>
    <name type="common">Clostridium thermoaceticum</name>
    <dbReference type="NCBI Taxonomy" id="1525"/>
    <lineage>
        <taxon>Bacteria</taxon>
        <taxon>Bacillati</taxon>
        <taxon>Bacillota</taxon>
        <taxon>Clostridia</taxon>
        <taxon>Neomoorellales</taxon>
        <taxon>Neomoorellaceae</taxon>
        <taxon>Neomoorella</taxon>
    </lineage>
</organism>
<name>A0A1J5PAV1_NEOTH</name>
<feature type="region of interest" description="Disordered" evidence="1">
    <location>
        <begin position="49"/>
        <end position="76"/>
    </location>
</feature>
<dbReference type="InterPro" id="IPR015422">
    <property type="entry name" value="PyrdxlP-dep_Trfase_small"/>
</dbReference>
<dbReference type="GO" id="GO:0004375">
    <property type="term" value="F:glycine dehydrogenase (decarboxylating) activity"/>
    <property type="evidence" value="ECO:0007669"/>
    <property type="project" value="UniProtKB-EC"/>
</dbReference>
<comment type="caution">
    <text evidence="3">The sequence shown here is derived from an EMBL/GenBank/DDBJ whole genome shotgun (WGS) entry which is preliminary data.</text>
</comment>
<evidence type="ECO:0000313" key="4">
    <source>
        <dbReference type="Proteomes" id="UP000182811"/>
    </source>
</evidence>
<dbReference type="EMBL" id="MDDC01000003">
    <property type="protein sequence ID" value="OIQ60909.1"/>
    <property type="molecule type" value="Genomic_DNA"/>
</dbReference>
<dbReference type="EC" id="1.4.4.2" evidence="3"/>
<dbReference type="Proteomes" id="UP000182811">
    <property type="component" value="Unassembled WGS sequence"/>
</dbReference>
<evidence type="ECO:0000313" key="3">
    <source>
        <dbReference type="EMBL" id="OIQ60909.1"/>
    </source>
</evidence>
<proteinExistence type="predicted"/>
<gene>
    <name evidence="3" type="primary">gcvPB</name>
    <name evidence="3" type="ORF">MOTE_04360</name>
</gene>
<protein>
    <submittedName>
        <fullName evidence="3">Putative glycine dehydrogenase (Decarboxylating) subunit 2</fullName>
        <ecNumber evidence="3">1.4.4.2</ecNumber>
    </submittedName>
</protein>
<reference evidence="3 4" key="1">
    <citation type="submission" date="2016-08" db="EMBL/GenBank/DDBJ databases">
        <title>Genome-based comparison of Moorella thermoacetic strains.</title>
        <authorList>
            <person name="Poehlein A."/>
            <person name="Bengelsdorf F.R."/>
            <person name="Esser C."/>
            <person name="Duerre P."/>
            <person name="Daniel R."/>
        </authorList>
    </citation>
    <scope>NUCLEOTIDE SEQUENCE [LARGE SCALE GENOMIC DNA]</scope>
    <source>
        <strain evidence="3 4">DSM 21394</strain>
    </source>
</reference>
<feature type="domain" description="Glycine dehydrogenase C-terminal" evidence="2">
    <location>
        <begin position="4"/>
        <end position="44"/>
    </location>
</feature>
<evidence type="ECO:0000256" key="1">
    <source>
        <dbReference type="SAM" id="MobiDB-lite"/>
    </source>
</evidence>
<accession>A0A1J5PAV1</accession>
<evidence type="ECO:0000259" key="2">
    <source>
        <dbReference type="Pfam" id="PF21478"/>
    </source>
</evidence>
<sequence>MKITPTIYFPLMVHEAMMLEPTETEPKETLDAFGDALIAINKEAIANPDLAPHNTPARRLDEEGAARNPVLRWRGK</sequence>
<dbReference type="Gene3D" id="3.90.1150.10">
    <property type="entry name" value="Aspartate Aminotransferase, domain 1"/>
    <property type="match status" value="1"/>
</dbReference>
<dbReference type="SUPFAM" id="SSF53383">
    <property type="entry name" value="PLP-dependent transferases"/>
    <property type="match status" value="1"/>
</dbReference>
<keyword evidence="3" id="KW-0560">Oxidoreductase</keyword>
<dbReference type="InterPro" id="IPR049316">
    <property type="entry name" value="GDC-P_C"/>
</dbReference>
<dbReference type="Pfam" id="PF21478">
    <property type="entry name" value="GcvP2_C"/>
    <property type="match status" value="1"/>
</dbReference>
<dbReference type="AlphaFoldDB" id="A0A1J5PAV1"/>